<evidence type="ECO:0000313" key="4">
    <source>
        <dbReference type="Proteomes" id="UP001254608"/>
    </source>
</evidence>
<proteinExistence type="inferred from homology"/>
<keyword evidence="2 3" id="KW-0560">Oxidoreductase</keyword>
<reference evidence="3 4" key="1">
    <citation type="submission" date="2023-09" db="EMBL/GenBank/DDBJ databases">
        <authorList>
            <person name="Rey-Velasco X."/>
        </authorList>
    </citation>
    <scope>NUCLEOTIDE SEQUENCE [LARGE SCALE GENOMIC DNA]</scope>
    <source>
        <strain evidence="3 4">W345</strain>
    </source>
</reference>
<dbReference type="Pfam" id="PF13561">
    <property type="entry name" value="adh_short_C2"/>
    <property type="match status" value="1"/>
</dbReference>
<evidence type="ECO:0000256" key="2">
    <source>
        <dbReference type="ARBA" id="ARBA00023002"/>
    </source>
</evidence>
<accession>A0ABU2WF91</accession>
<comment type="caution">
    <text evidence="3">The sequence shown here is derived from an EMBL/GenBank/DDBJ whole genome shotgun (WGS) entry which is preliminary data.</text>
</comment>
<dbReference type="InterPro" id="IPR002347">
    <property type="entry name" value="SDR_fam"/>
</dbReference>
<name>A0ABU2WF91_9GAMM</name>
<evidence type="ECO:0000256" key="1">
    <source>
        <dbReference type="ARBA" id="ARBA00006484"/>
    </source>
</evidence>
<dbReference type="Proteomes" id="UP001254608">
    <property type="component" value="Unassembled WGS sequence"/>
</dbReference>
<comment type="similarity">
    <text evidence="1">Belongs to the short-chain dehydrogenases/reductases (SDR) family.</text>
</comment>
<evidence type="ECO:0000313" key="3">
    <source>
        <dbReference type="EMBL" id="MDT0496195.1"/>
    </source>
</evidence>
<organism evidence="3 4">
    <name type="scientific">Banduia mediterranea</name>
    <dbReference type="NCBI Taxonomy" id="3075609"/>
    <lineage>
        <taxon>Bacteria</taxon>
        <taxon>Pseudomonadati</taxon>
        <taxon>Pseudomonadota</taxon>
        <taxon>Gammaproteobacteria</taxon>
        <taxon>Nevskiales</taxon>
        <taxon>Algiphilaceae</taxon>
        <taxon>Banduia</taxon>
    </lineage>
</organism>
<dbReference type="PANTHER" id="PTHR24321">
    <property type="entry name" value="DEHYDROGENASES, SHORT CHAIN"/>
    <property type="match status" value="1"/>
</dbReference>
<dbReference type="PRINTS" id="PR00080">
    <property type="entry name" value="SDRFAMILY"/>
</dbReference>
<protein>
    <submittedName>
        <fullName evidence="3">Glucose 1-dehydrogenase</fullName>
        <ecNumber evidence="3">1.1.1.47</ecNumber>
    </submittedName>
</protein>
<dbReference type="GO" id="GO:0047936">
    <property type="term" value="F:glucose 1-dehydrogenase [NAD(P)+] activity"/>
    <property type="evidence" value="ECO:0007669"/>
    <property type="project" value="UniProtKB-EC"/>
</dbReference>
<dbReference type="RefSeq" id="WP_311363584.1">
    <property type="nucleotide sequence ID" value="NZ_JAVRIC010000002.1"/>
</dbReference>
<dbReference type="NCBIfam" id="NF005559">
    <property type="entry name" value="PRK07231.1"/>
    <property type="match status" value="1"/>
</dbReference>
<dbReference type="Gene3D" id="3.40.50.720">
    <property type="entry name" value="NAD(P)-binding Rossmann-like Domain"/>
    <property type="match status" value="1"/>
</dbReference>
<dbReference type="SUPFAM" id="SSF51735">
    <property type="entry name" value="NAD(P)-binding Rossmann-fold domains"/>
    <property type="match status" value="1"/>
</dbReference>
<keyword evidence="4" id="KW-1185">Reference proteome</keyword>
<dbReference type="PRINTS" id="PR00081">
    <property type="entry name" value="GDHRDH"/>
</dbReference>
<dbReference type="EC" id="1.1.1.47" evidence="3"/>
<gene>
    <name evidence="3" type="ORF">RM530_02285</name>
</gene>
<sequence>MGRVQDKVVLISGGAMGMGRAHGELLAREGAKVILADVNAKAGEETAAAICAAGGKAEFASLDVTSEAQWQQVVDGIVARHGHINVLVNNAGILLSKSLMDTSTAEWDRVFDVNVRGMFFGTRAAVPAMQKAGGGSIINISSIYGIIGAPMATAYQASKGAVRLMSKSCAVDLSPFNIRVNSVHPGVIDTPMTKDLLSQPQFREAALALTLMRRPARPDEVSQAVLFLASDESSYVVGAELVVDGGYTTM</sequence>
<dbReference type="PANTHER" id="PTHR24321:SF8">
    <property type="entry name" value="ESTRADIOL 17-BETA-DEHYDROGENASE 8-RELATED"/>
    <property type="match status" value="1"/>
</dbReference>
<dbReference type="EMBL" id="JAVRIC010000002">
    <property type="protein sequence ID" value="MDT0496195.1"/>
    <property type="molecule type" value="Genomic_DNA"/>
</dbReference>
<dbReference type="InterPro" id="IPR036291">
    <property type="entry name" value="NAD(P)-bd_dom_sf"/>
</dbReference>